<sequence>MPLIKLSGLNERRLHLFRVNKRGYWSFWIFLVLFVISVFAPLLANDRPILASYKGELLFPTFTEYPEEKFGGFLARTDFRDPFIQDEVKANGWMIWPPLRYTYDSVNNELPTPAPSKPAFQMSREEACAKYPLAAQDPNCVAGNLNWLGTDDQGRDVIARLIYGFRISVFFGLILAGISSIIGIAAGAVQGYFGGWTDLLFQRFIDIWTAIPSLYLLIILSAFIAPTFWILLFILVLFSWTALEGLVRAEFLRGRNLEYVRAARALGLSNTKIMFKHLLPNALVSTVTFMPFIVASSVTTLTALDYLGFGLPPGSPSLGELLNQGKQNLQAPWLGITGFLVLAIMLSLLVFIGEAVRDALDPRKTFQ</sequence>
<keyword evidence="2" id="KW-1185">Reference proteome</keyword>
<protein>
    <submittedName>
        <fullName evidence="1">ABC transporter permease</fullName>
    </submittedName>
</protein>
<evidence type="ECO:0000313" key="2">
    <source>
        <dbReference type="Proteomes" id="UP000616151"/>
    </source>
</evidence>
<dbReference type="Proteomes" id="UP000616151">
    <property type="component" value="Unassembled WGS sequence"/>
</dbReference>
<name>A0ACC5RDX4_9HYPH</name>
<evidence type="ECO:0000313" key="1">
    <source>
        <dbReference type="EMBL" id="MBK1870901.1"/>
    </source>
</evidence>
<dbReference type="EMBL" id="JAENHL010000008">
    <property type="protein sequence ID" value="MBK1870901.1"/>
    <property type="molecule type" value="Genomic_DNA"/>
</dbReference>
<gene>
    <name evidence="1" type="ORF">JHL16_31335</name>
</gene>
<organism evidence="1 2">
    <name type="scientific">Taklimakanibacter albus</name>
    <dbReference type="NCBI Taxonomy" id="2800327"/>
    <lineage>
        <taxon>Bacteria</taxon>
        <taxon>Pseudomonadati</taxon>
        <taxon>Pseudomonadota</taxon>
        <taxon>Alphaproteobacteria</taxon>
        <taxon>Hyphomicrobiales</taxon>
        <taxon>Aestuariivirgaceae</taxon>
        <taxon>Taklimakanibacter</taxon>
    </lineage>
</organism>
<proteinExistence type="predicted"/>
<reference evidence="1" key="1">
    <citation type="submission" date="2021-01" db="EMBL/GenBank/DDBJ databases">
        <authorList>
            <person name="Sun Q."/>
        </authorList>
    </citation>
    <scope>NUCLEOTIDE SEQUENCE</scope>
    <source>
        <strain evidence="1">YIM B02566</strain>
    </source>
</reference>
<comment type="caution">
    <text evidence="1">The sequence shown here is derived from an EMBL/GenBank/DDBJ whole genome shotgun (WGS) entry which is preliminary data.</text>
</comment>
<accession>A0ACC5RDX4</accession>